<keyword evidence="3" id="KW-1185">Reference proteome</keyword>
<evidence type="ECO:0000313" key="2">
    <source>
        <dbReference type="EMBL" id="KAH3893130.1"/>
    </source>
</evidence>
<evidence type="ECO:0000313" key="3">
    <source>
        <dbReference type="Proteomes" id="UP000828390"/>
    </source>
</evidence>
<name>A0A9D4S764_DREPO</name>
<accession>A0A9D4S764</accession>
<dbReference type="AlphaFoldDB" id="A0A9D4S764"/>
<dbReference type="EMBL" id="JAIWYP010000001">
    <property type="protein sequence ID" value="KAH3893130.1"/>
    <property type="molecule type" value="Genomic_DNA"/>
</dbReference>
<sequence>MRFFARKGKCTKPMKPHTGMSEYRGEVAPGPLLSDESLLHDAPVSVLQLPAQALSLRSEVGR</sequence>
<comment type="caution">
    <text evidence="2">The sequence shown here is derived from an EMBL/GenBank/DDBJ whole genome shotgun (WGS) entry which is preliminary data.</text>
</comment>
<reference evidence="2" key="2">
    <citation type="submission" date="2020-11" db="EMBL/GenBank/DDBJ databases">
        <authorList>
            <person name="McCartney M.A."/>
            <person name="Auch B."/>
            <person name="Kono T."/>
            <person name="Mallez S."/>
            <person name="Becker A."/>
            <person name="Gohl D.M."/>
            <person name="Silverstein K.A.T."/>
            <person name="Koren S."/>
            <person name="Bechman K.B."/>
            <person name="Herman A."/>
            <person name="Abrahante J.E."/>
            <person name="Garbe J."/>
        </authorList>
    </citation>
    <scope>NUCLEOTIDE SEQUENCE</scope>
    <source>
        <strain evidence="2">Duluth1</strain>
        <tissue evidence="2">Whole animal</tissue>
    </source>
</reference>
<organism evidence="2 3">
    <name type="scientific">Dreissena polymorpha</name>
    <name type="common">Zebra mussel</name>
    <name type="synonym">Mytilus polymorpha</name>
    <dbReference type="NCBI Taxonomy" id="45954"/>
    <lineage>
        <taxon>Eukaryota</taxon>
        <taxon>Metazoa</taxon>
        <taxon>Spiralia</taxon>
        <taxon>Lophotrochozoa</taxon>
        <taxon>Mollusca</taxon>
        <taxon>Bivalvia</taxon>
        <taxon>Autobranchia</taxon>
        <taxon>Heteroconchia</taxon>
        <taxon>Euheterodonta</taxon>
        <taxon>Imparidentia</taxon>
        <taxon>Neoheterodontei</taxon>
        <taxon>Myida</taxon>
        <taxon>Dreissenoidea</taxon>
        <taxon>Dreissenidae</taxon>
        <taxon>Dreissena</taxon>
    </lineage>
</organism>
<evidence type="ECO:0000256" key="1">
    <source>
        <dbReference type="SAM" id="MobiDB-lite"/>
    </source>
</evidence>
<feature type="compositionally biased region" description="Basic residues" evidence="1">
    <location>
        <begin position="1"/>
        <end position="15"/>
    </location>
</feature>
<reference evidence="2" key="1">
    <citation type="journal article" date="2019" name="bioRxiv">
        <title>The Genome of the Zebra Mussel, Dreissena polymorpha: A Resource for Invasive Species Research.</title>
        <authorList>
            <person name="McCartney M.A."/>
            <person name="Auch B."/>
            <person name="Kono T."/>
            <person name="Mallez S."/>
            <person name="Zhang Y."/>
            <person name="Obille A."/>
            <person name="Becker A."/>
            <person name="Abrahante J.E."/>
            <person name="Garbe J."/>
            <person name="Badalamenti J.P."/>
            <person name="Herman A."/>
            <person name="Mangelson H."/>
            <person name="Liachko I."/>
            <person name="Sullivan S."/>
            <person name="Sone E.D."/>
            <person name="Koren S."/>
            <person name="Silverstein K.A.T."/>
            <person name="Beckman K.B."/>
            <person name="Gohl D.M."/>
        </authorList>
    </citation>
    <scope>NUCLEOTIDE SEQUENCE</scope>
    <source>
        <strain evidence="2">Duluth1</strain>
        <tissue evidence="2">Whole animal</tissue>
    </source>
</reference>
<gene>
    <name evidence="2" type="ORF">DPMN_017274</name>
</gene>
<dbReference type="Proteomes" id="UP000828390">
    <property type="component" value="Unassembled WGS sequence"/>
</dbReference>
<feature type="region of interest" description="Disordered" evidence="1">
    <location>
        <begin position="1"/>
        <end position="24"/>
    </location>
</feature>
<proteinExistence type="predicted"/>
<protein>
    <submittedName>
        <fullName evidence="2">Uncharacterized protein</fullName>
    </submittedName>
</protein>